<dbReference type="GeneID" id="68286111"/>
<evidence type="ECO:0000256" key="5">
    <source>
        <dbReference type="SAM" id="MobiDB-lite"/>
    </source>
</evidence>
<feature type="compositionally biased region" description="Basic and acidic residues" evidence="5">
    <location>
        <begin position="150"/>
        <end position="164"/>
    </location>
</feature>
<sequence length="186" mass="20231">MFLSPTCIGNALVKPTFTCCVRTLSTSSALLEKPLPPRIVIPEKDIIETFLKGSGPGGQKINKTSSAVQLKHLPTGIVVKNQETRSRDQNRKNARRILGERLEEIEKGPLARTALKAEKIRKKKASATKKSRRKYRQLEEQAAAAASPESGKEEGYEDSSKAHPADVGVEQTKHSQPTASTDGSNG</sequence>
<dbReference type="AlphaFoldDB" id="A0A9P3C671"/>
<dbReference type="Proteomes" id="UP000825890">
    <property type="component" value="Unassembled WGS sequence"/>
</dbReference>
<proteinExistence type="inferred from homology"/>
<evidence type="ECO:0000256" key="2">
    <source>
        <dbReference type="ARBA" id="ARBA00010835"/>
    </source>
</evidence>
<feature type="region of interest" description="Disordered" evidence="5">
    <location>
        <begin position="118"/>
        <end position="186"/>
    </location>
</feature>
<feature type="domain" description="Prokaryotic-type class I peptide chain release factors" evidence="6">
    <location>
        <begin position="39"/>
        <end position="137"/>
    </location>
</feature>
<keyword evidence="8" id="KW-1185">Reference proteome</keyword>
<dbReference type="RefSeq" id="XP_044651560.1">
    <property type="nucleotide sequence ID" value="XM_044795625.1"/>
</dbReference>
<accession>A0A9P3C671</accession>
<dbReference type="GO" id="GO:0032543">
    <property type="term" value="P:mitochondrial translation"/>
    <property type="evidence" value="ECO:0007669"/>
    <property type="project" value="UniProtKB-ARBA"/>
</dbReference>
<dbReference type="InterPro" id="IPR052405">
    <property type="entry name" value="Mito_Transl_Release_Factor"/>
</dbReference>
<protein>
    <recommendedName>
        <fullName evidence="6">Prokaryotic-type class I peptide chain release factors domain-containing protein</fullName>
    </recommendedName>
</protein>
<dbReference type="GO" id="GO:0003747">
    <property type="term" value="F:translation release factor activity"/>
    <property type="evidence" value="ECO:0007669"/>
    <property type="project" value="InterPro"/>
</dbReference>
<evidence type="ECO:0000313" key="7">
    <source>
        <dbReference type="EMBL" id="GIZ37073.1"/>
    </source>
</evidence>
<dbReference type="GO" id="GO:0005739">
    <property type="term" value="C:mitochondrion"/>
    <property type="evidence" value="ECO:0007669"/>
    <property type="project" value="UniProtKB-SubCell"/>
</dbReference>
<evidence type="ECO:0000256" key="4">
    <source>
        <dbReference type="ARBA" id="ARBA00023128"/>
    </source>
</evidence>
<evidence type="ECO:0000256" key="1">
    <source>
        <dbReference type="ARBA" id="ARBA00004173"/>
    </source>
</evidence>
<evidence type="ECO:0000256" key="3">
    <source>
        <dbReference type="ARBA" id="ARBA00022946"/>
    </source>
</evidence>
<gene>
    <name evidence="7" type="ORF">CKM354_000053600</name>
</gene>
<dbReference type="OrthoDB" id="277888at2759"/>
<evidence type="ECO:0000259" key="6">
    <source>
        <dbReference type="Pfam" id="PF00472"/>
    </source>
</evidence>
<dbReference type="Pfam" id="PF00472">
    <property type="entry name" value="RF-1"/>
    <property type="match status" value="1"/>
</dbReference>
<dbReference type="InterPro" id="IPR045853">
    <property type="entry name" value="Pep_chain_release_fac_I_sf"/>
</dbReference>
<dbReference type="PANTHER" id="PTHR46203">
    <property type="entry name" value="PROBABLE PEPTIDE CHAIN RELEASE FACTOR C12ORF65"/>
    <property type="match status" value="1"/>
</dbReference>
<comment type="caution">
    <text evidence="7">The sequence shown here is derived from an EMBL/GenBank/DDBJ whole genome shotgun (WGS) entry which is preliminary data.</text>
</comment>
<comment type="similarity">
    <text evidence="2">Belongs to the prokaryotic/mitochondrial release factor family.</text>
</comment>
<evidence type="ECO:0000313" key="8">
    <source>
        <dbReference type="Proteomes" id="UP000825890"/>
    </source>
</evidence>
<name>A0A9P3C671_9PEZI</name>
<keyword evidence="3" id="KW-0809">Transit peptide</keyword>
<dbReference type="FunFam" id="3.30.160.20:FF:000065">
    <property type="entry name" value="Peptidyl-tRNA hydrolase domain protein"/>
    <property type="match status" value="1"/>
</dbReference>
<keyword evidence="4" id="KW-0496">Mitochondrion</keyword>
<feature type="compositionally biased region" description="Basic residues" evidence="5">
    <location>
        <begin position="119"/>
        <end position="135"/>
    </location>
</feature>
<organism evidence="7 8">
    <name type="scientific">Cercospora kikuchii</name>
    <dbReference type="NCBI Taxonomy" id="84275"/>
    <lineage>
        <taxon>Eukaryota</taxon>
        <taxon>Fungi</taxon>
        <taxon>Dikarya</taxon>
        <taxon>Ascomycota</taxon>
        <taxon>Pezizomycotina</taxon>
        <taxon>Dothideomycetes</taxon>
        <taxon>Dothideomycetidae</taxon>
        <taxon>Mycosphaerellales</taxon>
        <taxon>Mycosphaerellaceae</taxon>
        <taxon>Cercospora</taxon>
    </lineage>
</organism>
<comment type="subcellular location">
    <subcellularLocation>
        <location evidence="1">Mitochondrion</location>
    </subcellularLocation>
</comment>
<feature type="compositionally biased region" description="Polar residues" evidence="5">
    <location>
        <begin position="174"/>
        <end position="186"/>
    </location>
</feature>
<dbReference type="EMBL" id="BOLY01000001">
    <property type="protein sequence ID" value="GIZ37073.1"/>
    <property type="molecule type" value="Genomic_DNA"/>
</dbReference>
<dbReference type="SUPFAM" id="SSF75620">
    <property type="entry name" value="Release factor"/>
    <property type="match status" value="1"/>
</dbReference>
<dbReference type="Gene3D" id="3.30.160.20">
    <property type="match status" value="1"/>
</dbReference>
<dbReference type="InterPro" id="IPR000352">
    <property type="entry name" value="Pep_chain_release_fac_I"/>
</dbReference>
<dbReference type="PANTHER" id="PTHR46203:SF1">
    <property type="entry name" value="MITOCHONDRIAL TRANSLATION RELEASE FACTOR IN RESCUE"/>
    <property type="match status" value="1"/>
</dbReference>
<reference evidence="7 8" key="1">
    <citation type="submission" date="2021-01" db="EMBL/GenBank/DDBJ databases">
        <title>Cercospora kikuchii MAFF 305040 whole genome shotgun sequence.</title>
        <authorList>
            <person name="Kashiwa T."/>
            <person name="Suzuki T."/>
        </authorList>
    </citation>
    <scope>NUCLEOTIDE SEQUENCE [LARGE SCALE GENOMIC DNA]</scope>
    <source>
        <strain evidence="7 8">MAFF 305040</strain>
    </source>
</reference>